<proteinExistence type="predicted"/>
<reference evidence="2 3" key="1">
    <citation type="submission" date="2013-08" db="EMBL/GenBank/DDBJ databases">
        <title>Analysis of SETP3-like phages.</title>
        <authorList>
            <person name="De Lappe N."/>
            <person name="Cormican M."/>
        </authorList>
    </citation>
    <scope>NUCLEOTIDE SEQUENCE [LARGE SCALE GENOMIC DNA]</scope>
</reference>
<dbReference type="SUPFAM" id="SSF54171">
    <property type="entry name" value="DNA-binding domain"/>
    <property type="match status" value="1"/>
</dbReference>
<name>U5N0I9_9CAUD</name>
<sequence>MDTKYIKTSMLSYEPETGVLRWAVKRGKVKPGDEAGCLAKTCGYRMVRLDGVLTTVHRIIWDMLNPTDKLQEGDEIDHIDHDKLNNRASNLRKVCHLSNMHNRSKHKNNTSGVTGVAWAGKQNKWYAYLYKKGTNYNLGYFSKFEDAVFARKEAEIKLNFHKNHGE</sequence>
<accession>U5N0I9</accession>
<dbReference type="InterPro" id="IPR044925">
    <property type="entry name" value="His-Me_finger_sf"/>
</dbReference>
<dbReference type="SUPFAM" id="SSF54060">
    <property type="entry name" value="His-Me finger endonucleases"/>
    <property type="match status" value="1"/>
</dbReference>
<dbReference type="KEGG" id="vg:17494542"/>
<evidence type="ECO:0000313" key="2">
    <source>
        <dbReference type="EMBL" id="AGX84715.1"/>
    </source>
</evidence>
<dbReference type="GO" id="GO:0003677">
    <property type="term" value="F:DNA binding"/>
    <property type="evidence" value="ECO:0007669"/>
    <property type="project" value="InterPro"/>
</dbReference>
<keyword evidence="2" id="KW-0255">Endonuclease</keyword>
<dbReference type="GO" id="GO:0004519">
    <property type="term" value="F:endonuclease activity"/>
    <property type="evidence" value="ECO:0007669"/>
    <property type="project" value="UniProtKB-KW"/>
</dbReference>
<dbReference type="InterPro" id="IPR003615">
    <property type="entry name" value="HNH_nuc"/>
</dbReference>
<keyword evidence="2" id="KW-0540">Nuclease</keyword>
<dbReference type="RefSeq" id="YP_008767213.1">
    <property type="nucleotide sequence ID" value="NC_022754.1"/>
</dbReference>
<dbReference type="Proteomes" id="UP000017182">
    <property type="component" value="Segment"/>
</dbReference>
<dbReference type="InterPro" id="IPR016177">
    <property type="entry name" value="DNA-bd_dom_sf"/>
</dbReference>
<dbReference type="GeneID" id="17494542"/>
<dbReference type="EMBL" id="KF562865">
    <property type="protein sequence ID" value="AGX84715.1"/>
    <property type="molecule type" value="Genomic_DNA"/>
</dbReference>
<organism evidence="2 3">
    <name type="scientific">Salmonella phage SETP7</name>
    <dbReference type="NCBI Taxonomy" id="424947"/>
    <lineage>
        <taxon>Viruses</taxon>
        <taxon>Duplodnaviria</taxon>
        <taxon>Heunggongvirae</taxon>
        <taxon>Uroviricota</taxon>
        <taxon>Caudoviricetes</taxon>
        <taxon>Sarkviridae</taxon>
        <taxon>Guernseyvirinae</taxon>
        <taxon>Jerseyvirus</taxon>
        <taxon>Jerseyvirus SETP7</taxon>
    </lineage>
</organism>
<feature type="domain" description="HNH nuclease" evidence="1">
    <location>
        <begin position="56"/>
        <end position="100"/>
    </location>
</feature>
<keyword evidence="2" id="KW-0378">Hydrolase</keyword>
<keyword evidence="3" id="KW-1185">Reference proteome</keyword>
<protein>
    <submittedName>
        <fullName evidence="2">Putative HNH endonuclease</fullName>
    </submittedName>
</protein>
<dbReference type="OrthoDB" id="21336at10239"/>
<evidence type="ECO:0000313" key="3">
    <source>
        <dbReference type="Proteomes" id="UP000017182"/>
    </source>
</evidence>
<dbReference type="Gene3D" id="3.90.75.20">
    <property type="match status" value="1"/>
</dbReference>
<dbReference type="Pfam" id="PF13392">
    <property type="entry name" value="HNH_3"/>
    <property type="match status" value="1"/>
</dbReference>
<evidence type="ECO:0000259" key="1">
    <source>
        <dbReference type="Pfam" id="PF13392"/>
    </source>
</evidence>